<proteinExistence type="predicted"/>
<dbReference type="EMBL" id="JAHRIO010040254">
    <property type="protein sequence ID" value="MEQ2170964.1"/>
    <property type="molecule type" value="Genomic_DNA"/>
</dbReference>
<accession>A0ABV0NHS0</accession>
<keyword evidence="2" id="KW-1185">Reference proteome</keyword>
<reference evidence="1 2" key="1">
    <citation type="submission" date="2021-06" db="EMBL/GenBank/DDBJ databases">
        <authorList>
            <person name="Palmer J.M."/>
        </authorList>
    </citation>
    <scope>NUCLEOTIDE SEQUENCE [LARGE SCALE GENOMIC DNA]</scope>
    <source>
        <strain evidence="1 2">GA_2019</strain>
        <tissue evidence="1">Muscle</tissue>
    </source>
</reference>
<dbReference type="Proteomes" id="UP001476798">
    <property type="component" value="Unassembled WGS sequence"/>
</dbReference>
<evidence type="ECO:0000313" key="1">
    <source>
        <dbReference type="EMBL" id="MEQ2170964.1"/>
    </source>
</evidence>
<comment type="caution">
    <text evidence="1">The sequence shown here is derived from an EMBL/GenBank/DDBJ whole genome shotgun (WGS) entry which is preliminary data.</text>
</comment>
<gene>
    <name evidence="1" type="ORF">GOODEAATRI_005892</name>
</gene>
<evidence type="ECO:0000313" key="2">
    <source>
        <dbReference type="Proteomes" id="UP001476798"/>
    </source>
</evidence>
<sequence>MPRKKEIVRSGPPMPRIREDSRLMRTHESMVDFLSERRAGSSFLNAIAPAFFSLHFSQCLEDDLIYSDDDDYYDDDDDDDDYYHHSLYAANRPLEPHPQIKQLTEEVTPSFNSLKVK</sequence>
<organism evidence="1 2">
    <name type="scientific">Goodea atripinnis</name>
    <dbReference type="NCBI Taxonomy" id="208336"/>
    <lineage>
        <taxon>Eukaryota</taxon>
        <taxon>Metazoa</taxon>
        <taxon>Chordata</taxon>
        <taxon>Craniata</taxon>
        <taxon>Vertebrata</taxon>
        <taxon>Euteleostomi</taxon>
        <taxon>Actinopterygii</taxon>
        <taxon>Neopterygii</taxon>
        <taxon>Teleostei</taxon>
        <taxon>Neoteleostei</taxon>
        <taxon>Acanthomorphata</taxon>
        <taxon>Ovalentaria</taxon>
        <taxon>Atherinomorphae</taxon>
        <taxon>Cyprinodontiformes</taxon>
        <taxon>Goodeidae</taxon>
        <taxon>Goodea</taxon>
    </lineage>
</organism>
<name>A0ABV0NHS0_9TELE</name>
<protein>
    <submittedName>
        <fullName evidence="1">Uncharacterized protein</fullName>
    </submittedName>
</protein>